<protein>
    <recommendedName>
        <fullName evidence="3">Gag-Pol polyprotein</fullName>
    </recommendedName>
</protein>
<feature type="compositionally biased region" description="Polar residues" evidence="1">
    <location>
        <begin position="210"/>
        <end position="224"/>
    </location>
</feature>
<reference evidence="2" key="1">
    <citation type="journal article" date="2019" name="Sci. Rep.">
        <title>Draft genome of Tanacetum cinerariifolium, the natural source of mosquito coil.</title>
        <authorList>
            <person name="Yamashiro T."/>
            <person name="Shiraishi A."/>
            <person name="Satake H."/>
            <person name="Nakayama K."/>
        </authorList>
    </citation>
    <scope>NUCLEOTIDE SEQUENCE</scope>
</reference>
<evidence type="ECO:0008006" key="3">
    <source>
        <dbReference type="Google" id="ProtNLM"/>
    </source>
</evidence>
<dbReference type="AlphaFoldDB" id="A0A6L2ME30"/>
<sequence length="230" mass="26369">MHHPAKEATAIHPAQPARRGLETYSFVGPEKHELIDTDTEAKAVHIILTGIDNDIYSTVDACANAKEMWIEIERLMQGENINKQDVGTNLFWPFRKFTSRDGESLESYYSTFYKLMNELVINKFEVSNQVNVQFLLQLLPEWQRFVTIVKQGQDLESVSYHKLFDFLKQHQNKVNEIQAERLARNANPLALVAATQHQPEYSHLPKPIYNHSSSSTRSQATIQSKGKEIA</sequence>
<feature type="region of interest" description="Disordered" evidence="1">
    <location>
        <begin position="204"/>
        <end position="230"/>
    </location>
</feature>
<dbReference type="EMBL" id="BKCJ010006323">
    <property type="protein sequence ID" value="GEU71537.1"/>
    <property type="molecule type" value="Genomic_DNA"/>
</dbReference>
<dbReference type="Pfam" id="PF14223">
    <property type="entry name" value="Retrotran_gag_2"/>
    <property type="match status" value="1"/>
</dbReference>
<name>A0A6L2ME30_TANCI</name>
<accession>A0A6L2ME30</accession>
<proteinExistence type="predicted"/>
<gene>
    <name evidence="2" type="ORF">Tci_043515</name>
</gene>
<comment type="caution">
    <text evidence="2">The sequence shown here is derived from an EMBL/GenBank/DDBJ whole genome shotgun (WGS) entry which is preliminary data.</text>
</comment>
<evidence type="ECO:0000256" key="1">
    <source>
        <dbReference type="SAM" id="MobiDB-lite"/>
    </source>
</evidence>
<evidence type="ECO:0000313" key="2">
    <source>
        <dbReference type="EMBL" id="GEU71537.1"/>
    </source>
</evidence>
<organism evidence="2">
    <name type="scientific">Tanacetum cinerariifolium</name>
    <name type="common">Dalmatian daisy</name>
    <name type="synonym">Chrysanthemum cinerariifolium</name>
    <dbReference type="NCBI Taxonomy" id="118510"/>
    <lineage>
        <taxon>Eukaryota</taxon>
        <taxon>Viridiplantae</taxon>
        <taxon>Streptophyta</taxon>
        <taxon>Embryophyta</taxon>
        <taxon>Tracheophyta</taxon>
        <taxon>Spermatophyta</taxon>
        <taxon>Magnoliopsida</taxon>
        <taxon>eudicotyledons</taxon>
        <taxon>Gunneridae</taxon>
        <taxon>Pentapetalae</taxon>
        <taxon>asterids</taxon>
        <taxon>campanulids</taxon>
        <taxon>Asterales</taxon>
        <taxon>Asteraceae</taxon>
        <taxon>Asteroideae</taxon>
        <taxon>Anthemideae</taxon>
        <taxon>Anthemidinae</taxon>
        <taxon>Tanacetum</taxon>
    </lineage>
</organism>